<feature type="transmembrane region" description="Helical" evidence="1">
    <location>
        <begin position="147"/>
        <end position="169"/>
    </location>
</feature>
<dbReference type="Proteomes" id="UP000563524">
    <property type="component" value="Unassembled WGS sequence"/>
</dbReference>
<keyword evidence="3" id="KW-1185">Reference proteome</keyword>
<dbReference type="AlphaFoldDB" id="A0A840I559"/>
<keyword evidence="1" id="KW-1133">Transmembrane helix</keyword>
<dbReference type="Pfam" id="PF03929">
    <property type="entry name" value="PepSY_TM"/>
    <property type="match status" value="1"/>
</dbReference>
<protein>
    <submittedName>
        <fullName evidence="2">Putative iron-regulated membrane protein</fullName>
    </submittedName>
</protein>
<evidence type="ECO:0000313" key="2">
    <source>
        <dbReference type="EMBL" id="MBB4659465.1"/>
    </source>
</evidence>
<gene>
    <name evidence="2" type="ORF">GGQ59_002002</name>
</gene>
<dbReference type="InterPro" id="IPR005625">
    <property type="entry name" value="PepSY-ass_TM"/>
</dbReference>
<proteinExistence type="predicted"/>
<feature type="transmembrane region" description="Helical" evidence="1">
    <location>
        <begin position="346"/>
        <end position="374"/>
    </location>
</feature>
<keyword evidence="1" id="KW-0472">Membrane</keyword>
<feature type="transmembrane region" description="Helical" evidence="1">
    <location>
        <begin position="201"/>
        <end position="224"/>
    </location>
</feature>
<dbReference type="EMBL" id="JACHOB010000004">
    <property type="protein sequence ID" value="MBB4659465.1"/>
    <property type="molecule type" value="Genomic_DNA"/>
</dbReference>
<dbReference type="RefSeq" id="WP_183818099.1">
    <property type="nucleotide sequence ID" value="NZ_JACHOB010000004.1"/>
</dbReference>
<dbReference type="PANTHER" id="PTHR34219">
    <property type="entry name" value="IRON-REGULATED INNER MEMBRANE PROTEIN-RELATED"/>
    <property type="match status" value="1"/>
</dbReference>
<accession>A0A840I559</accession>
<sequence length="382" mass="41168">MKPLIGKNAATPLRRILFWLHLAAGVLCGVIVLFMSATGVLLTYEHAMLRAAADAVRVEAPTGAERVPLDAVAQGVAGERPVGLRLPTRAEGAFLVQGRGVEPRLIDPYTGETIESSLSGMESFFSQVARLHRWFGLEGEGRDVGRALTGAANLAFLFLIVSGLVLWLPRTLRWPLIRRQVAFQKGAPDGRARDYNWHHVFGFWSLVPLFVIVTTGVVMSYPWANNALYAAFGETPPQRGGPPRAGGGGETSLPQAGPLVSLEEAAEVVRAASSRWTAIDLSVPPAGAQTRIAEFTVHTGDRTLPQQRRTVRVDRADGTIVSEEGYDPTPAGRARTFVRFGHTGEAFGLIGSTVAGLSSIGACFLVWTGFALAWRRLVPAKR</sequence>
<evidence type="ECO:0000313" key="3">
    <source>
        <dbReference type="Proteomes" id="UP000563524"/>
    </source>
</evidence>
<dbReference type="PANTHER" id="PTHR34219:SF3">
    <property type="entry name" value="BLL7967 PROTEIN"/>
    <property type="match status" value="1"/>
</dbReference>
<reference evidence="2 3" key="1">
    <citation type="submission" date="2020-08" db="EMBL/GenBank/DDBJ databases">
        <title>Genomic Encyclopedia of Type Strains, Phase IV (KMG-IV): sequencing the most valuable type-strain genomes for metagenomic binning, comparative biology and taxonomic classification.</title>
        <authorList>
            <person name="Goeker M."/>
        </authorList>
    </citation>
    <scope>NUCLEOTIDE SEQUENCE [LARGE SCALE GENOMIC DNA]</scope>
    <source>
        <strain evidence="2 3">DSM 102850</strain>
    </source>
</reference>
<keyword evidence="1" id="KW-0812">Transmembrane</keyword>
<comment type="caution">
    <text evidence="2">The sequence shown here is derived from an EMBL/GenBank/DDBJ whole genome shotgun (WGS) entry which is preliminary data.</text>
</comment>
<evidence type="ECO:0000256" key="1">
    <source>
        <dbReference type="SAM" id="Phobius"/>
    </source>
</evidence>
<feature type="transmembrane region" description="Helical" evidence="1">
    <location>
        <begin position="16"/>
        <end position="42"/>
    </location>
</feature>
<organism evidence="2 3">
    <name type="scientific">Parvularcula dongshanensis</name>
    <dbReference type="NCBI Taxonomy" id="1173995"/>
    <lineage>
        <taxon>Bacteria</taxon>
        <taxon>Pseudomonadati</taxon>
        <taxon>Pseudomonadota</taxon>
        <taxon>Alphaproteobacteria</taxon>
        <taxon>Parvularculales</taxon>
        <taxon>Parvularculaceae</taxon>
        <taxon>Parvularcula</taxon>
    </lineage>
</organism>
<name>A0A840I559_9PROT</name>